<gene>
    <name evidence="1" type="ORF">R3P38DRAFT_3256128</name>
</gene>
<reference evidence="1 2" key="1">
    <citation type="journal article" date="2024" name="J Genomics">
        <title>Draft genome sequencing and assembly of Favolaschia claudopus CIRM-BRFM 2984 isolated from oak limbs.</title>
        <authorList>
            <person name="Navarro D."/>
            <person name="Drula E."/>
            <person name="Chaduli D."/>
            <person name="Cazenave R."/>
            <person name="Ahrendt S."/>
            <person name="Wang J."/>
            <person name="Lipzen A."/>
            <person name="Daum C."/>
            <person name="Barry K."/>
            <person name="Grigoriev I.V."/>
            <person name="Favel A."/>
            <person name="Rosso M.N."/>
            <person name="Martin F."/>
        </authorList>
    </citation>
    <scope>NUCLEOTIDE SEQUENCE [LARGE SCALE GENOMIC DNA]</scope>
    <source>
        <strain evidence="1 2">CIRM-BRFM 2984</strain>
    </source>
</reference>
<protein>
    <submittedName>
        <fullName evidence="1">Uncharacterized protein</fullName>
    </submittedName>
</protein>
<dbReference type="Proteomes" id="UP001362999">
    <property type="component" value="Unassembled WGS sequence"/>
</dbReference>
<proteinExistence type="predicted"/>
<sequence>MVREIAIARFLWEVVETEREGVRAANLAKKAGQFQYAQPRVCKSEWLSAEQSRRRVEDDDCRTTGCSSWEGGYATRFHNVASTVILAALPDVRTPFLVLEESVVQLFRCLHPVSRIHLSSLRCAIFSLARLGFAYDFCPPPPATSPPSPVPIHTLASLGNTCASSTPTTCARLASVLPLTVSDSSSRNQPLPRGPLVSPIEAPLATAYALNSSHLGSALASSTAVF</sequence>
<dbReference type="AlphaFoldDB" id="A0AAW0DGA7"/>
<organism evidence="1 2">
    <name type="scientific">Favolaschia claudopus</name>
    <dbReference type="NCBI Taxonomy" id="2862362"/>
    <lineage>
        <taxon>Eukaryota</taxon>
        <taxon>Fungi</taxon>
        <taxon>Dikarya</taxon>
        <taxon>Basidiomycota</taxon>
        <taxon>Agaricomycotina</taxon>
        <taxon>Agaricomycetes</taxon>
        <taxon>Agaricomycetidae</taxon>
        <taxon>Agaricales</taxon>
        <taxon>Marasmiineae</taxon>
        <taxon>Mycenaceae</taxon>
        <taxon>Favolaschia</taxon>
    </lineage>
</organism>
<name>A0AAW0DGA7_9AGAR</name>
<evidence type="ECO:0000313" key="2">
    <source>
        <dbReference type="Proteomes" id="UP001362999"/>
    </source>
</evidence>
<comment type="caution">
    <text evidence="1">The sequence shown here is derived from an EMBL/GenBank/DDBJ whole genome shotgun (WGS) entry which is preliminary data.</text>
</comment>
<dbReference type="EMBL" id="JAWWNJ010000008">
    <property type="protein sequence ID" value="KAK7050332.1"/>
    <property type="molecule type" value="Genomic_DNA"/>
</dbReference>
<keyword evidence="2" id="KW-1185">Reference proteome</keyword>
<evidence type="ECO:0000313" key="1">
    <source>
        <dbReference type="EMBL" id="KAK7050332.1"/>
    </source>
</evidence>
<accession>A0AAW0DGA7</accession>